<keyword evidence="3" id="KW-1185">Reference proteome</keyword>
<sequence length="365" mass="39882">MKIRLDSVLVFSCLAVGQAAAADPAAGRQFERISIHPNGQEWLVSECARTAPDKDDCFILHYDVASGVLGRYQLPGGYYYRHAAYAPSGHYIVMTRMPQTAMGATLDEDALAQAYEAIEIAVMEADGSDFHVLPLARGYKLTPVISPDNSKLAFWRGAPRPQGSKTVVHQHELREANLNGREEHPFAGEYGFFGVGQTQYLDGGTLLFNASYPSKDAEFSTASESFESRQAYEKRYGTSQVYRIARGQRGAIHPQLAALPRASHATADAKGNWFLTAELPGISAVRRAPDGGTAQWPWPANLPATATLSATAAPDGSKIFFIYMFASELGMNGRAIGQLDTTSGQWRAFDFPSWRDGIALPIRLR</sequence>
<dbReference type="SUPFAM" id="SSF82171">
    <property type="entry name" value="DPP6 N-terminal domain-like"/>
    <property type="match status" value="1"/>
</dbReference>
<dbReference type="Proteomes" id="UP000541535">
    <property type="component" value="Unassembled WGS sequence"/>
</dbReference>
<protein>
    <submittedName>
        <fullName evidence="2">Uncharacterized protein</fullName>
    </submittedName>
</protein>
<gene>
    <name evidence="2" type="ORF">FHS03_002394</name>
</gene>
<keyword evidence="1" id="KW-0732">Signal</keyword>
<dbReference type="AlphaFoldDB" id="A0A7W5BAD8"/>
<dbReference type="EMBL" id="JACHXD010000005">
    <property type="protein sequence ID" value="MBB3119343.1"/>
    <property type="molecule type" value="Genomic_DNA"/>
</dbReference>
<evidence type="ECO:0000313" key="2">
    <source>
        <dbReference type="EMBL" id="MBB3119343.1"/>
    </source>
</evidence>
<dbReference type="Gene3D" id="2.120.10.30">
    <property type="entry name" value="TolB, C-terminal domain"/>
    <property type="match status" value="1"/>
</dbReference>
<feature type="signal peptide" evidence="1">
    <location>
        <begin position="1"/>
        <end position="21"/>
    </location>
</feature>
<comment type="caution">
    <text evidence="2">The sequence shown here is derived from an EMBL/GenBank/DDBJ whole genome shotgun (WGS) entry which is preliminary data.</text>
</comment>
<accession>A0A7W5BAD8</accession>
<proteinExistence type="predicted"/>
<organism evidence="2 3">
    <name type="scientific">Pseudoduganella violacea</name>
    <dbReference type="NCBI Taxonomy" id="1715466"/>
    <lineage>
        <taxon>Bacteria</taxon>
        <taxon>Pseudomonadati</taxon>
        <taxon>Pseudomonadota</taxon>
        <taxon>Betaproteobacteria</taxon>
        <taxon>Burkholderiales</taxon>
        <taxon>Oxalobacteraceae</taxon>
        <taxon>Telluria group</taxon>
        <taxon>Pseudoduganella</taxon>
    </lineage>
</organism>
<evidence type="ECO:0000256" key="1">
    <source>
        <dbReference type="SAM" id="SignalP"/>
    </source>
</evidence>
<dbReference type="InterPro" id="IPR011042">
    <property type="entry name" value="6-blade_b-propeller_TolB-like"/>
</dbReference>
<name>A0A7W5BAD8_9BURK</name>
<feature type="chain" id="PRO_5030959043" evidence="1">
    <location>
        <begin position="22"/>
        <end position="365"/>
    </location>
</feature>
<evidence type="ECO:0000313" key="3">
    <source>
        <dbReference type="Proteomes" id="UP000541535"/>
    </source>
</evidence>
<reference evidence="2 3" key="1">
    <citation type="submission" date="2020-08" db="EMBL/GenBank/DDBJ databases">
        <title>Genomic Encyclopedia of Type Strains, Phase III (KMG-III): the genomes of soil and plant-associated and newly described type strains.</title>
        <authorList>
            <person name="Whitman W."/>
        </authorList>
    </citation>
    <scope>NUCLEOTIDE SEQUENCE [LARGE SCALE GENOMIC DNA]</scope>
    <source>
        <strain evidence="2 3">CECT 8897</strain>
    </source>
</reference>
<dbReference type="RefSeq" id="WP_183441168.1">
    <property type="nucleotide sequence ID" value="NZ_JACHXD010000005.1"/>
</dbReference>